<sequence length="290" mass="33055">MDSKYKTNLFRFHLLLGAGVLALLAIQATQETVRALLWLGTLWLVGSATLHELNQRWPTRTPWQLVPALLLASLLWLSPGQFACWLWAFAILLMLPQPWWLISLNVLLAALSWWRVQAHLSIEQGMSSALILTALMLLGLARSLNYRPLWQGVNERARLMPGTRLWTASQLLEDLPRESARSDREGTHTELILLRTHYHHCWSLAQTMCRALEPFEHCYRVDNKTLATLLTSRDIAHAHQRRESLLASLHGPHRIRAVSLAYPLTLEAECQALASQDRDLVIIEKVTPHA</sequence>
<dbReference type="EMBL" id="BMXS01000007">
    <property type="protein sequence ID" value="GGX90726.1"/>
    <property type="molecule type" value="Genomic_DNA"/>
</dbReference>
<feature type="transmembrane region" description="Helical" evidence="1">
    <location>
        <begin position="128"/>
        <end position="146"/>
    </location>
</feature>
<accession>A0ABQ2YP26</accession>
<dbReference type="Proteomes" id="UP000653056">
    <property type="component" value="Unassembled WGS sequence"/>
</dbReference>
<feature type="transmembrane region" description="Helical" evidence="1">
    <location>
        <begin position="65"/>
        <end position="93"/>
    </location>
</feature>
<reference evidence="3" key="1">
    <citation type="journal article" date="2019" name="Int. J. Syst. Evol. Microbiol.">
        <title>The Global Catalogue of Microorganisms (GCM) 10K type strain sequencing project: providing services to taxonomists for standard genome sequencing and annotation.</title>
        <authorList>
            <consortium name="The Broad Institute Genomics Platform"/>
            <consortium name="The Broad Institute Genome Sequencing Center for Infectious Disease"/>
            <person name="Wu L."/>
            <person name="Ma J."/>
        </authorList>
    </citation>
    <scope>NUCLEOTIDE SEQUENCE [LARGE SCALE GENOMIC DNA]</scope>
    <source>
        <strain evidence="3">KCTC 22228</strain>
    </source>
</reference>
<feature type="transmembrane region" description="Helical" evidence="1">
    <location>
        <begin position="12"/>
        <end position="29"/>
    </location>
</feature>
<comment type="caution">
    <text evidence="2">The sequence shown here is derived from an EMBL/GenBank/DDBJ whole genome shotgun (WGS) entry which is preliminary data.</text>
</comment>
<gene>
    <name evidence="2" type="ORF">GCM10007160_17740</name>
</gene>
<protein>
    <submittedName>
        <fullName evidence="2">Uncharacterized protein</fullName>
    </submittedName>
</protein>
<proteinExistence type="predicted"/>
<dbReference type="RefSeq" id="WP_189468300.1">
    <property type="nucleotide sequence ID" value="NZ_BMXS01000007.1"/>
</dbReference>
<keyword evidence="3" id="KW-1185">Reference proteome</keyword>
<evidence type="ECO:0000313" key="2">
    <source>
        <dbReference type="EMBL" id="GGX90726.1"/>
    </source>
</evidence>
<organism evidence="2 3">
    <name type="scientific">Litchfieldella qijiaojingensis</name>
    <dbReference type="NCBI Taxonomy" id="980347"/>
    <lineage>
        <taxon>Bacteria</taxon>
        <taxon>Pseudomonadati</taxon>
        <taxon>Pseudomonadota</taxon>
        <taxon>Gammaproteobacteria</taxon>
        <taxon>Oceanospirillales</taxon>
        <taxon>Halomonadaceae</taxon>
        <taxon>Litchfieldella</taxon>
    </lineage>
</organism>
<name>A0ABQ2YP26_9GAMM</name>
<keyword evidence="1" id="KW-1133">Transmembrane helix</keyword>
<feature type="transmembrane region" description="Helical" evidence="1">
    <location>
        <begin position="35"/>
        <end position="53"/>
    </location>
</feature>
<evidence type="ECO:0000256" key="1">
    <source>
        <dbReference type="SAM" id="Phobius"/>
    </source>
</evidence>
<evidence type="ECO:0000313" key="3">
    <source>
        <dbReference type="Proteomes" id="UP000653056"/>
    </source>
</evidence>
<keyword evidence="1" id="KW-0472">Membrane</keyword>
<feature type="transmembrane region" description="Helical" evidence="1">
    <location>
        <begin position="99"/>
        <end position="116"/>
    </location>
</feature>
<keyword evidence="1" id="KW-0812">Transmembrane</keyword>